<dbReference type="PROSITE" id="PS52016">
    <property type="entry name" value="TONB_DEPENDENT_REC_3"/>
    <property type="match status" value="1"/>
</dbReference>
<dbReference type="InterPro" id="IPR036942">
    <property type="entry name" value="Beta-barrel_TonB_sf"/>
</dbReference>
<keyword evidence="2 11" id="KW-0813">Transport</keyword>
<dbReference type="SUPFAM" id="SSF56935">
    <property type="entry name" value="Porins"/>
    <property type="match status" value="1"/>
</dbReference>
<keyword evidence="5 11" id="KW-0812">Transmembrane</keyword>
<dbReference type="GO" id="GO:0006826">
    <property type="term" value="P:iron ion transport"/>
    <property type="evidence" value="ECO:0007669"/>
    <property type="project" value="UniProtKB-KW"/>
</dbReference>
<keyword evidence="13" id="KW-0732">Signal</keyword>
<dbReference type="PANTHER" id="PTHR32552">
    <property type="entry name" value="FERRICHROME IRON RECEPTOR-RELATED"/>
    <property type="match status" value="1"/>
</dbReference>
<keyword evidence="9 11" id="KW-0472">Membrane</keyword>
<keyword evidence="4" id="KW-0410">Iron transport</keyword>
<comment type="subcellular location">
    <subcellularLocation>
        <location evidence="1 11">Cell outer membrane</location>
        <topology evidence="1 11">Multi-pass membrane protein</topology>
    </subcellularLocation>
</comment>
<dbReference type="Pfam" id="PF07715">
    <property type="entry name" value="Plug"/>
    <property type="match status" value="1"/>
</dbReference>
<comment type="similarity">
    <text evidence="11 12">Belongs to the TonB-dependent receptor family.</text>
</comment>
<evidence type="ECO:0000313" key="17">
    <source>
        <dbReference type="Proteomes" id="UP000182063"/>
    </source>
</evidence>
<evidence type="ECO:0000256" key="2">
    <source>
        <dbReference type="ARBA" id="ARBA00022448"/>
    </source>
</evidence>
<evidence type="ECO:0000256" key="13">
    <source>
        <dbReference type="SAM" id="SignalP"/>
    </source>
</evidence>
<sequence length="775" mass="83604">MRSLSKTFLLATSAMLVGVPAFAQAGDDQAAQAGQDGIQEIVVTAQKREESVQKTPLAITAVSGDAMRVAGISNINTLAASVPNLQMSQSYGAANVTLRGIGFLVNNIGSESPIATHFDGVYFQRTTGILGSFFDVQRLEVLRGAQGTLYGRNATGGSINVITADPTTTFQGFAQLVAGRYDHFGFEAAVGGPLIPDSDKVLFRIAAKADERSGWGTNQFTGNDIDDNNERAVRAKLQFQLSDRFQIKLTADYSRADDAQAPHFAGTAPNNAPPLGVTLLGGTVPTRLRDISSEADPVRRNRFWGLSAHTSYEFDDFTIKAITAYRKTDTSGRGELDQTSAALLSPLTLYEHAQQFSQEIQFSRQSDNYDLIIGGYYFQEKLHGGVAMPASNIYLPIFFGVPITQEYLTQGYFAGSNLDTRAFAAFGQLTYRVSDQLSATVGARYSIERKTAINRGAFDVFTPFNPRRLETVPDEANLNIQCGKGLTTIGFANPSDCDPSKTFKNFSPKVGLEFQATPGTLFYASVSRGFKSGTYNFGVPAGAVDPEEITDYEIGMKSTFAGGRLRTNLSGFYYDYKDLQLYKTVVASAVLENAAAAKIYGIEAEITAKPTRALQFDLSGSYLHSEFTDFISADSLRPLGDGVSIDNYGQPAFNLKGNRLPLSPKFSGRFGAAYTIDSDVGAFTLGGDVVYTSKVFFSAFNTDVAASAPSRTRYNLSLSYESSVVDGLYASLVGKNITNKVVATSGFTGTPLTGGVTNAYIEPPFTLDFTIGYKF</sequence>
<proteinExistence type="inferred from homology"/>
<dbReference type="Proteomes" id="UP000182063">
    <property type="component" value="Chromosome"/>
</dbReference>
<evidence type="ECO:0000256" key="4">
    <source>
        <dbReference type="ARBA" id="ARBA00022496"/>
    </source>
</evidence>
<dbReference type="AlphaFoldDB" id="A0A1L3ZW39"/>
<evidence type="ECO:0000256" key="1">
    <source>
        <dbReference type="ARBA" id="ARBA00004571"/>
    </source>
</evidence>
<keyword evidence="8 12" id="KW-0798">TonB box</keyword>
<dbReference type="InterPro" id="IPR012910">
    <property type="entry name" value="Plug_dom"/>
</dbReference>
<evidence type="ECO:0000256" key="6">
    <source>
        <dbReference type="ARBA" id="ARBA00023004"/>
    </source>
</evidence>
<dbReference type="EMBL" id="CP018221">
    <property type="protein sequence ID" value="API59820.1"/>
    <property type="molecule type" value="Genomic_DNA"/>
</dbReference>
<dbReference type="InterPro" id="IPR039426">
    <property type="entry name" value="TonB-dep_rcpt-like"/>
</dbReference>
<feature type="domain" description="TonB-dependent receptor-like beta-barrel" evidence="14">
    <location>
        <begin position="220"/>
        <end position="721"/>
    </location>
</feature>
<evidence type="ECO:0000256" key="11">
    <source>
        <dbReference type="PROSITE-ProRule" id="PRU01360"/>
    </source>
</evidence>
<evidence type="ECO:0000313" key="16">
    <source>
        <dbReference type="EMBL" id="API59820.1"/>
    </source>
</evidence>
<dbReference type="Gene3D" id="2.40.170.20">
    <property type="entry name" value="TonB-dependent receptor, beta-barrel domain"/>
    <property type="match status" value="1"/>
</dbReference>
<evidence type="ECO:0000256" key="10">
    <source>
        <dbReference type="ARBA" id="ARBA00023237"/>
    </source>
</evidence>
<gene>
    <name evidence="16" type="ORF">BSL82_11245</name>
</gene>
<evidence type="ECO:0000256" key="8">
    <source>
        <dbReference type="ARBA" id="ARBA00023077"/>
    </source>
</evidence>
<protein>
    <recommendedName>
        <fullName evidence="18">TonB-dependent receptor</fullName>
    </recommendedName>
</protein>
<feature type="domain" description="TonB-dependent receptor plug" evidence="15">
    <location>
        <begin position="52"/>
        <end position="157"/>
    </location>
</feature>
<keyword evidence="10 11" id="KW-0998">Cell outer membrane</keyword>
<reference evidence="17" key="1">
    <citation type="submission" date="2016-11" db="EMBL/GenBank/DDBJ databases">
        <title>Complete Genome Sequence of alachlor-degrading Sphingomonas sp. strain JJ-A5.</title>
        <authorList>
            <person name="Lee H."/>
            <person name="Ka J.-O."/>
        </authorList>
    </citation>
    <scope>NUCLEOTIDE SEQUENCE [LARGE SCALE GENOMIC DNA]</scope>
    <source>
        <strain evidence="17">JJ-A5</strain>
    </source>
</reference>
<keyword evidence="17" id="KW-1185">Reference proteome</keyword>
<evidence type="ECO:0000256" key="5">
    <source>
        <dbReference type="ARBA" id="ARBA00022692"/>
    </source>
</evidence>
<accession>A0A1L3ZW39</accession>
<feature type="chain" id="PRO_5012273073" description="TonB-dependent receptor" evidence="13">
    <location>
        <begin position="26"/>
        <end position="775"/>
    </location>
</feature>
<name>A0A1L3ZW39_9SPHN</name>
<dbReference type="PANTHER" id="PTHR32552:SF81">
    <property type="entry name" value="TONB-DEPENDENT OUTER MEMBRANE RECEPTOR"/>
    <property type="match status" value="1"/>
</dbReference>
<evidence type="ECO:0000256" key="9">
    <source>
        <dbReference type="ARBA" id="ARBA00023136"/>
    </source>
</evidence>
<dbReference type="GO" id="GO:0009279">
    <property type="term" value="C:cell outer membrane"/>
    <property type="evidence" value="ECO:0007669"/>
    <property type="project" value="UniProtKB-SubCell"/>
</dbReference>
<feature type="signal peptide" evidence="13">
    <location>
        <begin position="1"/>
        <end position="25"/>
    </location>
</feature>
<evidence type="ECO:0008006" key="18">
    <source>
        <dbReference type="Google" id="ProtNLM"/>
    </source>
</evidence>
<dbReference type="KEGG" id="sphj:BSL82_11245"/>
<dbReference type="Pfam" id="PF00593">
    <property type="entry name" value="TonB_dep_Rec_b-barrel"/>
    <property type="match status" value="1"/>
</dbReference>
<organism evidence="16 17">
    <name type="scientific">Tardibacter chloracetimidivorans</name>
    <dbReference type="NCBI Taxonomy" id="1921510"/>
    <lineage>
        <taxon>Bacteria</taxon>
        <taxon>Pseudomonadati</taxon>
        <taxon>Pseudomonadota</taxon>
        <taxon>Alphaproteobacteria</taxon>
        <taxon>Sphingomonadales</taxon>
        <taxon>Sphingomonadaceae</taxon>
        <taxon>Tardibacter</taxon>
    </lineage>
</organism>
<evidence type="ECO:0000256" key="7">
    <source>
        <dbReference type="ARBA" id="ARBA00023065"/>
    </source>
</evidence>
<dbReference type="CDD" id="cd01347">
    <property type="entry name" value="ligand_gated_channel"/>
    <property type="match status" value="1"/>
</dbReference>
<dbReference type="InterPro" id="IPR000531">
    <property type="entry name" value="Beta-barrel_TonB"/>
</dbReference>
<keyword evidence="3 11" id="KW-1134">Transmembrane beta strand</keyword>
<keyword evidence="7" id="KW-0406">Ion transport</keyword>
<evidence type="ECO:0000256" key="12">
    <source>
        <dbReference type="RuleBase" id="RU003357"/>
    </source>
</evidence>
<evidence type="ECO:0000259" key="14">
    <source>
        <dbReference type="Pfam" id="PF00593"/>
    </source>
</evidence>
<keyword evidence="6" id="KW-0408">Iron</keyword>
<dbReference type="STRING" id="1921510.BSL82_11245"/>
<evidence type="ECO:0000256" key="3">
    <source>
        <dbReference type="ARBA" id="ARBA00022452"/>
    </source>
</evidence>
<evidence type="ECO:0000259" key="15">
    <source>
        <dbReference type="Pfam" id="PF07715"/>
    </source>
</evidence>